<dbReference type="Proteomes" id="UP000216451">
    <property type="component" value="Unassembled WGS sequence"/>
</dbReference>
<keyword evidence="10" id="KW-0520">NAD</keyword>
<evidence type="ECO:0000256" key="4">
    <source>
        <dbReference type="ARBA" id="ARBA00022475"/>
    </source>
</evidence>
<feature type="region of interest" description="Disordered" evidence="13">
    <location>
        <begin position="92"/>
        <end position="120"/>
    </location>
</feature>
<evidence type="ECO:0000256" key="5">
    <source>
        <dbReference type="ARBA" id="ARBA00022519"/>
    </source>
</evidence>
<evidence type="ECO:0000256" key="8">
    <source>
        <dbReference type="ARBA" id="ARBA00022967"/>
    </source>
</evidence>
<evidence type="ECO:0000256" key="10">
    <source>
        <dbReference type="ARBA" id="ARBA00023027"/>
    </source>
</evidence>
<comment type="subcellular location">
    <subcellularLocation>
        <location evidence="2">Cell inner membrane</location>
        <topology evidence="2">Multi-pass membrane protein</topology>
    </subcellularLocation>
</comment>
<evidence type="ECO:0000259" key="15">
    <source>
        <dbReference type="Pfam" id="PF12769"/>
    </source>
</evidence>
<dbReference type="RefSeq" id="WP_094693966.1">
    <property type="nucleotide sequence ID" value="NZ_CALENZ010000014.1"/>
</dbReference>
<keyword evidence="9 14" id="KW-1133">Transmembrane helix</keyword>
<evidence type="ECO:0000256" key="12">
    <source>
        <dbReference type="ARBA" id="ARBA00048202"/>
    </source>
</evidence>
<evidence type="ECO:0000256" key="9">
    <source>
        <dbReference type="ARBA" id="ARBA00022989"/>
    </source>
</evidence>
<dbReference type="GO" id="GO:0050661">
    <property type="term" value="F:NADP binding"/>
    <property type="evidence" value="ECO:0007669"/>
    <property type="project" value="TreeGrafter"/>
</dbReference>
<evidence type="ECO:0000313" key="17">
    <source>
        <dbReference type="Proteomes" id="UP000216451"/>
    </source>
</evidence>
<evidence type="ECO:0000256" key="14">
    <source>
        <dbReference type="SAM" id="Phobius"/>
    </source>
</evidence>
<keyword evidence="7" id="KW-0521">NADP</keyword>
<keyword evidence="4" id="KW-1003">Cell membrane</keyword>
<comment type="function">
    <text evidence="1">The transhydrogenation between NADH and NADP is coupled to respiration and ATP hydrolysis and functions as a proton pump across the membrane.</text>
</comment>
<dbReference type="GO" id="GO:0008750">
    <property type="term" value="F:proton-translocating NAD(P)+ transhydrogenase activity"/>
    <property type="evidence" value="ECO:0007669"/>
    <property type="project" value="UniProtKB-EC"/>
</dbReference>
<evidence type="ECO:0000256" key="11">
    <source>
        <dbReference type="ARBA" id="ARBA00023136"/>
    </source>
</evidence>
<evidence type="ECO:0000256" key="3">
    <source>
        <dbReference type="ARBA" id="ARBA00012943"/>
    </source>
</evidence>
<reference evidence="16 17" key="1">
    <citation type="journal article" date="2017" name="BMC Genomics">
        <title>Comparative genomic and phylogenomic analyses of the Bifidobacteriaceae family.</title>
        <authorList>
            <person name="Lugli G.A."/>
            <person name="Milani C."/>
            <person name="Turroni F."/>
            <person name="Duranti S."/>
            <person name="Mancabelli L."/>
            <person name="Mangifesta M."/>
            <person name="Ferrario C."/>
            <person name="Modesto M."/>
            <person name="Mattarelli P."/>
            <person name="Jiri K."/>
            <person name="van Sinderen D."/>
            <person name="Ventura M."/>
        </authorList>
    </citation>
    <scope>NUCLEOTIDE SEQUENCE [LARGE SCALE GENOMIC DNA]</scope>
    <source>
        <strain evidence="16 17">LMG 28769</strain>
    </source>
</reference>
<feature type="transmembrane region" description="Helical" evidence="14">
    <location>
        <begin position="59"/>
        <end position="81"/>
    </location>
</feature>
<keyword evidence="6 14" id="KW-0812">Transmembrane</keyword>
<feature type="domain" description="NAD(P) transhydrogenase alpha subunit C-terminal" evidence="15">
    <location>
        <begin position="8"/>
        <end position="90"/>
    </location>
</feature>
<dbReference type="AlphaFoldDB" id="A0A261G690"/>
<comment type="catalytic activity">
    <reaction evidence="12">
        <text>NAD(+) + NADPH + H(+)(in) = NADH + NADP(+) + H(+)(out)</text>
        <dbReference type="Rhea" id="RHEA:47992"/>
        <dbReference type="ChEBI" id="CHEBI:15378"/>
        <dbReference type="ChEBI" id="CHEBI:57540"/>
        <dbReference type="ChEBI" id="CHEBI:57783"/>
        <dbReference type="ChEBI" id="CHEBI:57945"/>
        <dbReference type="ChEBI" id="CHEBI:58349"/>
        <dbReference type="EC" id="7.1.1.1"/>
    </reaction>
</comment>
<organism evidence="16 17">
    <name type="scientific">Bifidobacterium aquikefiri</name>
    <dbReference type="NCBI Taxonomy" id="1653207"/>
    <lineage>
        <taxon>Bacteria</taxon>
        <taxon>Bacillati</taxon>
        <taxon>Actinomycetota</taxon>
        <taxon>Actinomycetes</taxon>
        <taxon>Bifidobacteriales</taxon>
        <taxon>Bifidobacteriaceae</taxon>
        <taxon>Bifidobacterium</taxon>
    </lineage>
</organism>
<keyword evidence="11 14" id="KW-0472">Membrane</keyword>
<feature type="compositionally biased region" description="Basic and acidic residues" evidence="13">
    <location>
        <begin position="98"/>
        <end position="120"/>
    </location>
</feature>
<dbReference type="InterPro" id="IPR024605">
    <property type="entry name" value="NADP_transhyd_a_C"/>
</dbReference>
<feature type="transmembrane region" description="Helical" evidence="14">
    <location>
        <begin position="33"/>
        <end position="52"/>
    </location>
</feature>
<gene>
    <name evidence="16" type="ORF">BAQU_0994</name>
</gene>
<dbReference type="PANTHER" id="PTHR10160:SF19">
    <property type="entry name" value="PROTON-TRANSLOCATING NAD(P)(+) TRANSHYDROGENASE"/>
    <property type="match status" value="1"/>
</dbReference>
<dbReference type="OrthoDB" id="9804592at2"/>
<keyword evidence="5" id="KW-0997">Cell inner membrane</keyword>
<evidence type="ECO:0000256" key="1">
    <source>
        <dbReference type="ARBA" id="ARBA00003943"/>
    </source>
</evidence>
<evidence type="ECO:0000256" key="7">
    <source>
        <dbReference type="ARBA" id="ARBA00022857"/>
    </source>
</evidence>
<evidence type="ECO:0000256" key="13">
    <source>
        <dbReference type="SAM" id="MobiDB-lite"/>
    </source>
</evidence>
<evidence type="ECO:0000256" key="6">
    <source>
        <dbReference type="ARBA" id="ARBA00022692"/>
    </source>
</evidence>
<dbReference type="Pfam" id="PF12769">
    <property type="entry name" value="PNTB_4TM"/>
    <property type="match status" value="1"/>
</dbReference>
<dbReference type="EMBL" id="MWXA01000005">
    <property type="protein sequence ID" value="OZG66922.1"/>
    <property type="molecule type" value="Genomic_DNA"/>
</dbReference>
<dbReference type="GO" id="GO:0006740">
    <property type="term" value="P:NADPH regeneration"/>
    <property type="evidence" value="ECO:0007669"/>
    <property type="project" value="TreeGrafter"/>
</dbReference>
<proteinExistence type="predicted"/>
<dbReference type="GO" id="GO:0005886">
    <property type="term" value="C:plasma membrane"/>
    <property type="evidence" value="ECO:0007669"/>
    <property type="project" value="UniProtKB-SubCell"/>
</dbReference>
<name>A0A261G690_9BIFI</name>
<protein>
    <recommendedName>
        <fullName evidence="3">proton-translocating NAD(P)(+) transhydrogenase</fullName>
        <ecNumber evidence="3">7.1.1.1</ecNumber>
    </recommendedName>
</protein>
<evidence type="ECO:0000256" key="2">
    <source>
        <dbReference type="ARBA" id="ARBA00004429"/>
    </source>
</evidence>
<dbReference type="EC" id="7.1.1.1" evidence="3"/>
<sequence>MSELVTPITLFVLALLIGVEVIGKVPATLHTPLMSGANSIHGIVIVGVIIVASQAHTPLAYVFIFLAAVLGTMNVVGGYVVTDRMLEMFKSAKSTKKTKSESEQAISDDARAKKTNEGAK</sequence>
<dbReference type="PANTHER" id="PTHR10160">
    <property type="entry name" value="NAD(P) TRANSHYDROGENASE"/>
    <property type="match status" value="1"/>
</dbReference>
<accession>A0A261G690</accession>
<comment type="caution">
    <text evidence="16">The sequence shown here is derived from an EMBL/GenBank/DDBJ whole genome shotgun (WGS) entry which is preliminary data.</text>
</comment>
<keyword evidence="8" id="KW-1278">Translocase</keyword>
<evidence type="ECO:0000313" key="16">
    <source>
        <dbReference type="EMBL" id="OZG66922.1"/>
    </source>
</evidence>
<keyword evidence="17" id="KW-1185">Reference proteome</keyword>
<dbReference type="GeneID" id="98295661"/>